<accession>A0ABQ9P987</accession>
<evidence type="ECO:0008006" key="3">
    <source>
        <dbReference type="Google" id="ProtNLM"/>
    </source>
</evidence>
<comment type="caution">
    <text evidence="1">The sequence shown here is derived from an EMBL/GenBank/DDBJ whole genome shotgun (WGS) entry which is preliminary data.</text>
</comment>
<evidence type="ECO:0000313" key="2">
    <source>
        <dbReference type="Proteomes" id="UP001169217"/>
    </source>
</evidence>
<reference evidence="1" key="1">
    <citation type="submission" date="2023-04" db="EMBL/GenBank/DDBJ databases">
        <title>Colletotrichum limetticola genome sequence.</title>
        <authorList>
            <person name="Baroncelli R."/>
        </authorList>
    </citation>
    <scope>NUCLEOTIDE SEQUENCE</scope>
    <source>
        <strain evidence="1">KLA-Anderson</strain>
    </source>
</reference>
<gene>
    <name evidence="1" type="ORF">CLIM01_14442</name>
</gene>
<dbReference type="EMBL" id="JARUPT010000920">
    <property type="protein sequence ID" value="KAK0368201.1"/>
    <property type="molecule type" value="Genomic_DNA"/>
</dbReference>
<proteinExistence type="predicted"/>
<keyword evidence="2" id="KW-1185">Reference proteome</keyword>
<evidence type="ECO:0000313" key="1">
    <source>
        <dbReference type="EMBL" id="KAK0368201.1"/>
    </source>
</evidence>
<dbReference type="Proteomes" id="UP001169217">
    <property type="component" value="Unassembled WGS sequence"/>
</dbReference>
<sequence length="585" mass="66879">MKSVCVPQSCGLCRCQIALGDTIVAVRRDGAERSQPYSYSVVGFLDSSQEIEYVQCRGRCQHDEKRIGCHLDCYSSISIETFSQTYEVTAPDFESSQLANCQRSRWLRSWLASIIRRATHSRLPLEVCSDIAVRALDQQTSRRMAVWYAERKCGEFARNVSQVALSKKIYVRYAYFEGTRYIARLTNAATNNRDILVFDPLSQTPAAMLYVSSDHLGIRQLLFVNSSSKPAIIQEPDVWWKTICLGSLGRFIRTRGDGSKMRVLAGESLQLPQVAWGLPQAVYKHLRLEPLCNAESTYRMSVVPCNHPPTTAYSLCWNQSILTLHAHTTGENFDFYHELRTMDESALWFYMPLRVDEVVTEIWKCDGSLRSAIALLLVTNQERSSYLGVQPQQGWSRSKWTLLDRPTKNPSSIYLMKTALGSLLGFESPKPRLPKPDDHNPSPRVEWPTSSYPKFRRHEYFAWTSAKLGDVVDIIPCRRNRQGSEIISGLLLRYIDGQQACVGQIRLDQLQNPICVDRDCKMWFKFSLTSDGPIVSGIEQSREAPSLSKGENWFRVDWCGDLEWWYSKRQCQLSHQGRLSPETMQ</sequence>
<protein>
    <recommendedName>
        <fullName evidence="3">Heterokaryon incompatibility domain-containing protein</fullName>
    </recommendedName>
</protein>
<organism evidence="1 2">
    <name type="scientific">Colletotrichum limetticola</name>
    <dbReference type="NCBI Taxonomy" id="1209924"/>
    <lineage>
        <taxon>Eukaryota</taxon>
        <taxon>Fungi</taxon>
        <taxon>Dikarya</taxon>
        <taxon>Ascomycota</taxon>
        <taxon>Pezizomycotina</taxon>
        <taxon>Sordariomycetes</taxon>
        <taxon>Hypocreomycetidae</taxon>
        <taxon>Glomerellales</taxon>
        <taxon>Glomerellaceae</taxon>
        <taxon>Colletotrichum</taxon>
        <taxon>Colletotrichum acutatum species complex</taxon>
    </lineage>
</organism>
<name>A0ABQ9P987_9PEZI</name>